<evidence type="ECO:0000313" key="9">
    <source>
        <dbReference type="Proteomes" id="UP000310506"/>
    </source>
</evidence>
<dbReference type="PIRSF" id="PIRSF006483">
    <property type="entry name" value="Membrane_protein_YitT"/>
    <property type="match status" value="1"/>
</dbReference>
<feature type="transmembrane region" description="Helical" evidence="6">
    <location>
        <begin position="116"/>
        <end position="139"/>
    </location>
</feature>
<keyword evidence="3 6" id="KW-0812">Transmembrane</keyword>
<feature type="transmembrane region" description="Helical" evidence="6">
    <location>
        <begin position="60"/>
        <end position="83"/>
    </location>
</feature>
<evidence type="ECO:0000256" key="2">
    <source>
        <dbReference type="ARBA" id="ARBA00022475"/>
    </source>
</evidence>
<dbReference type="GO" id="GO:0005886">
    <property type="term" value="C:plasma membrane"/>
    <property type="evidence" value="ECO:0007669"/>
    <property type="project" value="UniProtKB-SubCell"/>
</dbReference>
<feature type="domain" description="DUF2179" evidence="7">
    <location>
        <begin position="229"/>
        <end position="283"/>
    </location>
</feature>
<dbReference type="InterPro" id="IPR051461">
    <property type="entry name" value="UPF0750_membrane"/>
</dbReference>
<gene>
    <name evidence="8" type="ORF">ESZ54_05860</name>
</gene>
<dbReference type="InterPro" id="IPR019264">
    <property type="entry name" value="DUF2179"/>
</dbReference>
<evidence type="ECO:0000256" key="4">
    <source>
        <dbReference type="ARBA" id="ARBA00022989"/>
    </source>
</evidence>
<dbReference type="RefSeq" id="WP_136136735.1">
    <property type="nucleotide sequence ID" value="NZ_SDGV01000014.1"/>
</dbReference>
<dbReference type="EMBL" id="SDGV01000014">
    <property type="protein sequence ID" value="THB61271.1"/>
    <property type="molecule type" value="Genomic_DNA"/>
</dbReference>
<keyword evidence="9" id="KW-1185">Reference proteome</keyword>
<comment type="subcellular location">
    <subcellularLocation>
        <location evidence="1">Cell membrane</location>
        <topology evidence="1">Multi-pass membrane protein</topology>
    </subcellularLocation>
</comment>
<keyword evidence="5 6" id="KW-0472">Membrane</keyword>
<dbReference type="PANTHER" id="PTHR33545:SF5">
    <property type="entry name" value="UPF0750 MEMBRANE PROTEIN YITT"/>
    <property type="match status" value="1"/>
</dbReference>
<sequence>MGNVTKAYQQNETIKKIIIVILAGFLLAVGLNIFLIPANVFSVGLNGISQLLSSFIDMNFGIHINTGIFIFLFNIPIAILGWIKLGKSATIYSLLTVLSVTVMTLIVPIVEVTDNILMNAIAGGVITGVGVGLTMKFGFSTGGMDIISLILAKTTGRSVGSLMLSINAFIIVAAGFLFNWESALFTVISIFGTTQMIDTIHVSHQKVTAFIMTKKPNETIESIQNELVRGMTVLPGMGAFSKAEISTIMIVVTRYELYDLEHAVYDADANAFINVMPTQTVMGQFWNQDQQNEFRKNLVKPEDK</sequence>
<comment type="caution">
    <text evidence="8">The sequence shown here is derived from an EMBL/GenBank/DDBJ whole genome shotgun (WGS) entry which is preliminary data.</text>
</comment>
<keyword evidence="4 6" id="KW-1133">Transmembrane helix</keyword>
<reference evidence="8 9" key="1">
    <citation type="submission" date="2019-01" db="EMBL/GenBank/DDBJ databases">
        <title>Vagococcus silagei sp. nov. isolated from brewer's grain.</title>
        <authorList>
            <person name="Guu J.-R."/>
        </authorList>
    </citation>
    <scope>NUCLEOTIDE SEQUENCE [LARGE SCALE GENOMIC DNA]</scope>
    <source>
        <strain evidence="8 9">2B-2</strain>
    </source>
</reference>
<dbReference type="OrthoDB" id="2417289at2"/>
<evidence type="ECO:0000313" key="8">
    <source>
        <dbReference type="EMBL" id="THB61271.1"/>
    </source>
</evidence>
<dbReference type="Gene3D" id="3.30.70.120">
    <property type="match status" value="1"/>
</dbReference>
<accession>A0A4S3B2I9</accession>
<feature type="transmembrane region" description="Helical" evidence="6">
    <location>
        <begin position="159"/>
        <end position="180"/>
    </location>
</feature>
<evidence type="ECO:0000256" key="1">
    <source>
        <dbReference type="ARBA" id="ARBA00004651"/>
    </source>
</evidence>
<feature type="transmembrane region" description="Helical" evidence="6">
    <location>
        <begin position="17"/>
        <end position="40"/>
    </location>
</feature>
<name>A0A4S3B2I9_9ENTE</name>
<evidence type="ECO:0000259" key="7">
    <source>
        <dbReference type="Pfam" id="PF10035"/>
    </source>
</evidence>
<dbReference type="CDD" id="cd16380">
    <property type="entry name" value="YitT_C"/>
    <property type="match status" value="1"/>
</dbReference>
<organism evidence="8 9">
    <name type="scientific">Vagococcus silagei</name>
    <dbReference type="NCBI Taxonomy" id="2508885"/>
    <lineage>
        <taxon>Bacteria</taxon>
        <taxon>Bacillati</taxon>
        <taxon>Bacillota</taxon>
        <taxon>Bacilli</taxon>
        <taxon>Lactobacillales</taxon>
        <taxon>Enterococcaceae</taxon>
        <taxon>Vagococcus</taxon>
    </lineage>
</organism>
<evidence type="ECO:0000256" key="5">
    <source>
        <dbReference type="ARBA" id="ARBA00023136"/>
    </source>
</evidence>
<proteinExistence type="predicted"/>
<dbReference type="AlphaFoldDB" id="A0A4S3B2I9"/>
<dbReference type="PANTHER" id="PTHR33545">
    <property type="entry name" value="UPF0750 MEMBRANE PROTEIN YITT-RELATED"/>
    <property type="match status" value="1"/>
</dbReference>
<protein>
    <submittedName>
        <fullName evidence="8">YitT family protein</fullName>
    </submittedName>
</protein>
<keyword evidence="2" id="KW-1003">Cell membrane</keyword>
<dbReference type="InterPro" id="IPR003740">
    <property type="entry name" value="YitT"/>
</dbReference>
<dbReference type="Pfam" id="PF02588">
    <property type="entry name" value="YitT_membrane"/>
    <property type="match status" value="1"/>
</dbReference>
<dbReference type="InterPro" id="IPR015867">
    <property type="entry name" value="N-reg_PII/ATP_PRibTrfase_C"/>
</dbReference>
<dbReference type="Proteomes" id="UP000310506">
    <property type="component" value="Unassembled WGS sequence"/>
</dbReference>
<feature type="transmembrane region" description="Helical" evidence="6">
    <location>
        <begin position="90"/>
        <end position="110"/>
    </location>
</feature>
<evidence type="ECO:0000256" key="3">
    <source>
        <dbReference type="ARBA" id="ARBA00022692"/>
    </source>
</evidence>
<dbReference type="Pfam" id="PF10035">
    <property type="entry name" value="DUF2179"/>
    <property type="match status" value="1"/>
</dbReference>
<evidence type="ECO:0000256" key="6">
    <source>
        <dbReference type="SAM" id="Phobius"/>
    </source>
</evidence>